<organism evidence="1 2">
    <name type="scientific">Streptomyces tubercidicus</name>
    <dbReference type="NCBI Taxonomy" id="47759"/>
    <lineage>
        <taxon>Bacteria</taxon>
        <taxon>Bacillati</taxon>
        <taxon>Actinomycetota</taxon>
        <taxon>Actinomycetes</taxon>
        <taxon>Kitasatosporales</taxon>
        <taxon>Streptomycetaceae</taxon>
        <taxon>Streptomyces</taxon>
    </lineage>
</organism>
<name>A0A640UJM2_9ACTN</name>
<evidence type="ECO:0000313" key="1">
    <source>
        <dbReference type="EMBL" id="GFE35997.1"/>
    </source>
</evidence>
<dbReference type="InterPro" id="IPR027417">
    <property type="entry name" value="P-loop_NTPase"/>
</dbReference>
<dbReference type="Proteomes" id="UP000431826">
    <property type="component" value="Unassembled WGS sequence"/>
</dbReference>
<sequence length="170" mass="18134">MELRATGLTVARTPASFAQQAAELGFPKLHKQSPECTEWIIAASATAVAEATLNADIVLIDRSAVDPLAYYMAALERSGQEPDTKAVGGLVSLVHAHAATYDFLFATVLNPALPLGDCRDRDPDYRAAVDRNVHSLIHSLDLPHQKITSADDEGNAVSTLVERITAKAAS</sequence>
<dbReference type="AlphaFoldDB" id="A0A640UJM2"/>
<dbReference type="EMBL" id="BLIR01000001">
    <property type="protein sequence ID" value="GFE35997.1"/>
    <property type="molecule type" value="Genomic_DNA"/>
</dbReference>
<evidence type="ECO:0000313" key="2">
    <source>
        <dbReference type="Proteomes" id="UP000431826"/>
    </source>
</evidence>
<proteinExistence type="predicted"/>
<accession>A0A640UJM2</accession>
<comment type="caution">
    <text evidence="1">The sequence shown here is derived from an EMBL/GenBank/DDBJ whole genome shotgun (WGS) entry which is preliminary data.</text>
</comment>
<protein>
    <submittedName>
        <fullName evidence="1">Uncharacterized protein</fullName>
    </submittedName>
</protein>
<gene>
    <name evidence="1" type="ORF">Stube_06700</name>
</gene>
<keyword evidence="2" id="KW-1185">Reference proteome</keyword>
<dbReference type="Gene3D" id="3.40.50.300">
    <property type="entry name" value="P-loop containing nucleotide triphosphate hydrolases"/>
    <property type="match status" value="1"/>
</dbReference>
<reference evidence="1 2" key="1">
    <citation type="submission" date="2019-12" db="EMBL/GenBank/DDBJ databases">
        <title>Whole genome shotgun sequence of Streptomyces tubercidicus NBRC 13090.</title>
        <authorList>
            <person name="Ichikawa N."/>
            <person name="Kimura A."/>
            <person name="Kitahashi Y."/>
            <person name="Komaki H."/>
            <person name="Tamura T."/>
        </authorList>
    </citation>
    <scope>NUCLEOTIDE SEQUENCE [LARGE SCALE GENOMIC DNA]</scope>
    <source>
        <strain evidence="1 2">NBRC 13090</strain>
    </source>
</reference>